<dbReference type="InterPro" id="IPR007016">
    <property type="entry name" value="O-antigen_ligase-rel_domated"/>
</dbReference>
<dbReference type="GO" id="GO:0016874">
    <property type="term" value="F:ligase activity"/>
    <property type="evidence" value="ECO:0007669"/>
    <property type="project" value="UniProtKB-KW"/>
</dbReference>
<keyword evidence="2 5" id="KW-0812">Transmembrane</keyword>
<evidence type="ECO:0000256" key="4">
    <source>
        <dbReference type="ARBA" id="ARBA00023136"/>
    </source>
</evidence>
<keyword evidence="7" id="KW-0436">Ligase</keyword>
<keyword evidence="3 5" id="KW-1133">Transmembrane helix</keyword>
<dbReference type="PANTHER" id="PTHR37422:SF13">
    <property type="entry name" value="LIPOPOLYSACCHARIDE BIOSYNTHESIS PROTEIN PA4999-RELATED"/>
    <property type="match status" value="1"/>
</dbReference>
<reference evidence="8" key="1">
    <citation type="submission" date="2019-06" db="EMBL/GenBank/DDBJ databases">
        <title>The complete genome of Emcibacter congregatus ZYLT.</title>
        <authorList>
            <person name="Zhao Z."/>
        </authorList>
    </citation>
    <scope>NUCLEOTIDE SEQUENCE [LARGE SCALE GENOMIC DNA]</scope>
    <source>
        <strain evidence="8">MCCC 1A06723</strain>
    </source>
</reference>
<evidence type="ECO:0000313" key="8">
    <source>
        <dbReference type="Proteomes" id="UP000319148"/>
    </source>
</evidence>
<evidence type="ECO:0000256" key="1">
    <source>
        <dbReference type="ARBA" id="ARBA00004141"/>
    </source>
</evidence>
<name>A0A501PBE2_9PROT</name>
<evidence type="ECO:0000256" key="3">
    <source>
        <dbReference type="ARBA" id="ARBA00022989"/>
    </source>
</evidence>
<feature type="transmembrane region" description="Helical" evidence="5">
    <location>
        <begin position="400"/>
        <end position="415"/>
    </location>
</feature>
<dbReference type="InterPro" id="IPR051533">
    <property type="entry name" value="WaaL-like"/>
</dbReference>
<feature type="transmembrane region" description="Helical" evidence="5">
    <location>
        <begin position="35"/>
        <end position="55"/>
    </location>
</feature>
<feature type="transmembrane region" description="Helical" evidence="5">
    <location>
        <begin position="225"/>
        <end position="242"/>
    </location>
</feature>
<keyword evidence="8" id="KW-1185">Reference proteome</keyword>
<dbReference type="Proteomes" id="UP000319148">
    <property type="component" value="Unassembled WGS sequence"/>
</dbReference>
<gene>
    <name evidence="7" type="ORF">FIV46_14910</name>
</gene>
<evidence type="ECO:0000256" key="2">
    <source>
        <dbReference type="ARBA" id="ARBA00022692"/>
    </source>
</evidence>
<feature type="transmembrane region" description="Helical" evidence="5">
    <location>
        <begin position="99"/>
        <end position="117"/>
    </location>
</feature>
<dbReference type="Pfam" id="PF04932">
    <property type="entry name" value="Wzy_C"/>
    <property type="match status" value="1"/>
</dbReference>
<feature type="transmembrane region" description="Helical" evidence="5">
    <location>
        <begin position="363"/>
        <end position="388"/>
    </location>
</feature>
<feature type="transmembrane region" description="Helical" evidence="5">
    <location>
        <begin position="67"/>
        <end position="87"/>
    </location>
</feature>
<feature type="transmembrane region" description="Helical" evidence="5">
    <location>
        <begin position="176"/>
        <end position="195"/>
    </location>
</feature>
<evidence type="ECO:0000256" key="5">
    <source>
        <dbReference type="SAM" id="Phobius"/>
    </source>
</evidence>
<protein>
    <submittedName>
        <fullName evidence="7">O-antigen ligase family protein</fullName>
    </submittedName>
</protein>
<dbReference type="EMBL" id="VFIY01000018">
    <property type="protein sequence ID" value="TPD57411.1"/>
    <property type="molecule type" value="Genomic_DNA"/>
</dbReference>
<dbReference type="GO" id="GO:0016020">
    <property type="term" value="C:membrane"/>
    <property type="evidence" value="ECO:0007669"/>
    <property type="project" value="UniProtKB-SubCell"/>
</dbReference>
<feature type="transmembrane region" description="Helical" evidence="5">
    <location>
        <begin position="200"/>
        <end position="219"/>
    </location>
</feature>
<evidence type="ECO:0000313" key="7">
    <source>
        <dbReference type="EMBL" id="TPD57411.1"/>
    </source>
</evidence>
<keyword evidence="4 5" id="KW-0472">Membrane</keyword>
<comment type="caution">
    <text evidence="7">The sequence shown here is derived from an EMBL/GenBank/DDBJ whole genome shotgun (WGS) entry which is preliminary data.</text>
</comment>
<dbReference type="AlphaFoldDB" id="A0A501PBE2"/>
<comment type="subcellular location">
    <subcellularLocation>
        <location evidence="1">Membrane</location>
        <topology evidence="1">Multi-pass membrane protein</topology>
    </subcellularLocation>
</comment>
<proteinExistence type="predicted"/>
<accession>A0A501PBE2</accession>
<feature type="domain" description="O-antigen ligase-related" evidence="6">
    <location>
        <begin position="212"/>
        <end position="379"/>
    </location>
</feature>
<evidence type="ECO:0000259" key="6">
    <source>
        <dbReference type="Pfam" id="PF04932"/>
    </source>
</evidence>
<feature type="transmembrane region" description="Helical" evidence="5">
    <location>
        <begin position="262"/>
        <end position="282"/>
    </location>
</feature>
<organism evidence="7 8">
    <name type="scientific">Emcibacter nanhaiensis</name>
    <dbReference type="NCBI Taxonomy" id="1505037"/>
    <lineage>
        <taxon>Bacteria</taxon>
        <taxon>Pseudomonadati</taxon>
        <taxon>Pseudomonadota</taxon>
        <taxon>Alphaproteobacteria</taxon>
        <taxon>Emcibacterales</taxon>
        <taxon>Emcibacteraceae</taxon>
        <taxon>Emcibacter</taxon>
    </lineage>
</organism>
<feature type="transmembrane region" description="Helical" evidence="5">
    <location>
        <begin position="129"/>
        <end position="149"/>
    </location>
</feature>
<sequence length="451" mass="50995">MPRMTVNWSLHETALFLIALTNVTAFVGMAFPYGFPLFSFLVLLCLALTFFALLVQPGKSFFGKRSTPFLSFYLLIVASFFYALVVSEGALGARESNNLINLVSLTLLFAISLFWVSSEEALSSFYSRFQYLMIVFAGLVGIAGLHKLYMFSKGVLIERYFAGSVYPIGTSLVNDYNFYALSLICALVYCIKVIIEEKRFLPLLLCSVVSPILLINIALSGSRRAIVVLALILLFVMWRFFYSSAKAASEFFGARVSRKLLYLLLVGVILSPGVIAVAPKVLEADSGTFEKIEYRINTLWKLMDRQSGSSSPTEARTKRWAMAIEIFDDFSLFEKAFGDGFSYYKSLRENNLQPDTQGYPHNLFFSLLLSNGLAGALITISSFLYFAYLAWTIRKSQPELLSLFLIFFFYISTSGDQWFSVKPHLILIFTIFYFYRLKAVNEKPAHLVNQF</sequence>
<dbReference type="PANTHER" id="PTHR37422">
    <property type="entry name" value="TEICHURONIC ACID BIOSYNTHESIS PROTEIN TUAE"/>
    <property type="match status" value="1"/>
</dbReference>